<gene>
    <name evidence="6" type="ordered locus">GDI0833</name>
</gene>
<dbReference type="PROSITE" id="PS50887">
    <property type="entry name" value="GGDEF"/>
    <property type="match status" value="1"/>
</dbReference>
<dbReference type="SUPFAM" id="SSF141868">
    <property type="entry name" value="EAL domain-like"/>
    <property type="match status" value="1"/>
</dbReference>
<evidence type="ECO:0000256" key="1">
    <source>
        <dbReference type="PROSITE-ProRule" id="PRU00169"/>
    </source>
</evidence>
<evidence type="ECO:0000259" key="3">
    <source>
        <dbReference type="PROSITE" id="PS50113"/>
    </source>
</evidence>
<dbReference type="Gene3D" id="3.30.450.20">
    <property type="entry name" value="PAS domain"/>
    <property type="match status" value="1"/>
</dbReference>
<dbReference type="EMBL" id="AM889285">
    <property type="protein sequence ID" value="CAP54776.1"/>
    <property type="molecule type" value="Genomic_DNA"/>
</dbReference>
<dbReference type="SMART" id="SM00448">
    <property type="entry name" value="REC"/>
    <property type="match status" value="1"/>
</dbReference>
<feature type="domain" description="EAL" evidence="4">
    <location>
        <begin position="473"/>
        <end position="726"/>
    </location>
</feature>
<dbReference type="InterPro" id="IPR001789">
    <property type="entry name" value="Sig_transdc_resp-reg_receiver"/>
</dbReference>
<name>A9HB74_GLUDA</name>
<dbReference type="GO" id="GO:0000160">
    <property type="term" value="P:phosphorelay signal transduction system"/>
    <property type="evidence" value="ECO:0007669"/>
    <property type="project" value="InterPro"/>
</dbReference>
<organism evidence="6 7">
    <name type="scientific">Gluconacetobacter diazotrophicus (strain ATCC 49037 / DSM 5601 / CCUG 37298 / CIP 103539 / LMG 7603 / PAl5)</name>
    <dbReference type="NCBI Taxonomy" id="272568"/>
    <lineage>
        <taxon>Bacteria</taxon>
        <taxon>Pseudomonadati</taxon>
        <taxon>Pseudomonadota</taxon>
        <taxon>Alphaproteobacteria</taxon>
        <taxon>Acetobacterales</taxon>
        <taxon>Acetobacteraceae</taxon>
        <taxon>Gluconacetobacter</taxon>
    </lineage>
</organism>
<dbReference type="PANTHER" id="PTHR44757:SF2">
    <property type="entry name" value="BIOFILM ARCHITECTURE MAINTENANCE PROTEIN MBAA"/>
    <property type="match status" value="1"/>
</dbReference>
<dbReference type="InterPro" id="IPR000160">
    <property type="entry name" value="GGDEF_dom"/>
</dbReference>
<dbReference type="SMART" id="SM00267">
    <property type="entry name" value="GGDEF"/>
    <property type="match status" value="1"/>
</dbReference>
<dbReference type="NCBIfam" id="TIGR00229">
    <property type="entry name" value="sensory_box"/>
    <property type="match status" value="1"/>
</dbReference>
<dbReference type="InterPro" id="IPR052155">
    <property type="entry name" value="Biofilm_reg_signaling"/>
</dbReference>
<dbReference type="SMART" id="SM00052">
    <property type="entry name" value="EAL"/>
    <property type="match status" value="1"/>
</dbReference>
<feature type="domain" description="Response regulatory" evidence="2">
    <location>
        <begin position="35"/>
        <end position="154"/>
    </location>
</feature>
<evidence type="ECO:0000313" key="7">
    <source>
        <dbReference type="Proteomes" id="UP000001176"/>
    </source>
</evidence>
<dbReference type="AlphaFoldDB" id="A9HB74"/>
<dbReference type="Gene3D" id="3.40.50.2300">
    <property type="match status" value="1"/>
</dbReference>
<dbReference type="KEGG" id="gdi:GDI0833"/>
<feature type="domain" description="GGDEF" evidence="5">
    <location>
        <begin position="332"/>
        <end position="464"/>
    </location>
</feature>
<dbReference type="InterPro" id="IPR029787">
    <property type="entry name" value="Nucleotide_cyclase"/>
</dbReference>
<dbReference type="InterPro" id="IPR035919">
    <property type="entry name" value="EAL_sf"/>
</dbReference>
<feature type="modified residue" description="4-aspartylphosphate" evidence="1">
    <location>
        <position position="87"/>
    </location>
</feature>
<evidence type="ECO:0000259" key="4">
    <source>
        <dbReference type="PROSITE" id="PS50883"/>
    </source>
</evidence>
<dbReference type="SUPFAM" id="SSF55073">
    <property type="entry name" value="Nucleotide cyclase"/>
    <property type="match status" value="1"/>
</dbReference>
<dbReference type="Pfam" id="PF00563">
    <property type="entry name" value="EAL"/>
    <property type="match status" value="1"/>
</dbReference>
<dbReference type="Pfam" id="PF00990">
    <property type="entry name" value="GGDEF"/>
    <property type="match status" value="1"/>
</dbReference>
<dbReference type="PANTHER" id="PTHR44757">
    <property type="entry name" value="DIGUANYLATE CYCLASE DGCP"/>
    <property type="match status" value="1"/>
</dbReference>
<dbReference type="InterPro" id="IPR000700">
    <property type="entry name" value="PAS-assoc_C"/>
</dbReference>
<dbReference type="CDD" id="cd01949">
    <property type="entry name" value="GGDEF"/>
    <property type="match status" value="1"/>
</dbReference>
<dbReference type="SUPFAM" id="SSF52172">
    <property type="entry name" value="CheY-like"/>
    <property type="match status" value="1"/>
</dbReference>
<reference evidence="6 7" key="1">
    <citation type="journal article" date="2009" name="BMC Genomics">
        <title>Complete genome sequence of the sugarcane nitrogen-fixing endophyte Gluconacetobacter diazotrophicus Pal5.</title>
        <authorList>
            <person name="Bertalan M."/>
            <person name="Albano R."/>
            <person name="Padua V."/>
            <person name="Rouws L."/>
            <person name="Rojas C."/>
            <person name="Hemerly A."/>
            <person name="Teixeira K."/>
            <person name="Schwab S."/>
            <person name="Araujo J."/>
            <person name="Oliveira A."/>
            <person name="Franca L."/>
            <person name="Magalhaes V."/>
            <person name="Alqueres S."/>
            <person name="Cardoso A."/>
            <person name="Almeida W."/>
            <person name="Loureiro M.M."/>
            <person name="Nogueira E."/>
            <person name="Cidade D."/>
            <person name="Oliveira D."/>
            <person name="Simao T."/>
            <person name="Macedo J."/>
            <person name="Valadao A."/>
            <person name="Dreschsel M."/>
            <person name="Freitas F."/>
            <person name="Vidal M."/>
            <person name="Guedes H."/>
            <person name="Rodrigues E."/>
            <person name="Meneses C."/>
            <person name="Brioso P."/>
            <person name="Pozzer L."/>
            <person name="Figueiredo D."/>
            <person name="Montano H."/>
            <person name="Junior J."/>
            <person name="Filho G."/>
            <person name="Flores V."/>
            <person name="Ferreira B."/>
            <person name="Branco A."/>
            <person name="Gonzalez P."/>
            <person name="Guillobel H."/>
            <person name="Lemos M."/>
            <person name="Seibel L."/>
            <person name="Macedo J."/>
            <person name="Alves-Ferreira M."/>
            <person name="Sachetto-Martins G."/>
            <person name="Coelho A."/>
            <person name="Santos E."/>
            <person name="Amaral G."/>
            <person name="Neves A."/>
            <person name="Pacheco A.B."/>
            <person name="Carvalho D."/>
            <person name="Lery L."/>
            <person name="Bisch P."/>
            <person name="Rossle S.C."/>
            <person name="Urmenyi T."/>
            <person name="Kruger W.V."/>
            <person name="Martins O."/>
            <person name="Baldani J.I."/>
            <person name="Ferreira P.C."/>
        </authorList>
    </citation>
    <scope>NUCLEOTIDE SEQUENCE [LARGE SCALE GENOMIC DNA]</scope>
    <source>
        <strain evidence="7">ATCC 49037 / DSM 5601 / CCUG 37298 / CIP 103539 / LMG 7603 / PAl5</strain>
    </source>
</reference>
<dbReference type="SUPFAM" id="SSF55785">
    <property type="entry name" value="PYP-like sensor domain (PAS domain)"/>
    <property type="match status" value="1"/>
</dbReference>
<dbReference type="PROSITE" id="PS50110">
    <property type="entry name" value="RESPONSE_REGULATORY"/>
    <property type="match status" value="1"/>
</dbReference>
<feature type="domain" description="PAC" evidence="3">
    <location>
        <begin position="248"/>
        <end position="300"/>
    </location>
</feature>
<dbReference type="CDD" id="cd01948">
    <property type="entry name" value="EAL"/>
    <property type="match status" value="1"/>
</dbReference>
<dbReference type="PROSITE" id="PS50113">
    <property type="entry name" value="PAC"/>
    <property type="match status" value="1"/>
</dbReference>
<dbReference type="InterPro" id="IPR035965">
    <property type="entry name" value="PAS-like_dom_sf"/>
</dbReference>
<evidence type="ECO:0000259" key="5">
    <source>
        <dbReference type="PROSITE" id="PS50887"/>
    </source>
</evidence>
<keyword evidence="7" id="KW-1185">Reference proteome</keyword>
<dbReference type="Proteomes" id="UP000001176">
    <property type="component" value="Chromosome"/>
</dbReference>
<dbReference type="Pfam" id="PF00072">
    <property type="entry name" value="Response_reg"/>
    <property type="match status" value="1"/>
</dbReference>
<accession>A9HB74</accession>
<sequence>MRLWCVRIIVVPTDRVASGRPFRSCTPSAEARMRLVVVVDDGSATRTILARMAMTLGADIQVEAFASPIEALDWFGDTNIPDLVIADCRMPMMDGAAFTARIRALGWGGDVPVMVVTAQEDREGRISALAAGATDFLSSPVDHTEFLIRARNLLQLGWHQKRARSPVQLEQELENSRAAQAEILRGSRDRLLQVIDTVPALVSATDAEGNYIFVNRFHARVMGAGQGRNDAASQLRDRQVLETGLPTARYEESIADRYGMERILLTSKIPFYDDASGMRYVLTTSLDITDRKKAERELHHLAYYDQLTGLPSRSKLETEMQVLLRQRGADGPPFAFVLMDLDRFKGINDTQGHTIGDLLLRKVALRLRTALPRAGIIARLGGDEFAIVHDVIDAADAAHMAERIVGIFARPFTLGDRVTSVGASAGVTLFPARGATFETLLKRADLAMYRAKNEGRCRYAFFDEEMEQAFAATTELEQALRRAVENEEFVLHYQPQIDLASGTLCGVEALIRWVQPGGDLVHPGCFLPLAEETGLIAPMTVWSLREACRQAARWQSDGIHIRVAVNLSGVLFRQHDVHRLVVDATTEAGLDPSFLELELTETAVIENPESAGRQLAALQQMGVSVAIDDFGTGYASLVYLTRLPIHRLKIDRVFIQDLGSSPGSRAIVKAIIALGKNLGIRVIAEGIERQDQLRWLEEQDCQEAQGFYFGYPVPPAKLQDLVDSGTLMVP</sequence>
<keyword evidence="1" id="KW-0597">Phosphoprotein</keyword>
<dbReference type="NCBIfam" id="TIGR00254">
    <property type="entry name" value="GGDEF"/>
    <property type="match status" value="1"/>
</dbReference>
<dbReference type="PROSITE" id="PS50883">
    <property type="entry name" value="EAL"/>
    <property type="match status" value="1"/>
</dbReference>
<dbReference type="InterPro" id="IPR000014">
    <property type="entry name" value="PAS"/>
</dbReference>
<protein>
    <submittedName>
        <fullName evidence="6">Putative signalling protein, GGDEF family</fullName>
    </submittedName>
</protein>
<dbReference type="Gene3D" id="3.30.70.270">
    <property type="match status" value="1"/>
</dbReference>
<dbReference type="InterPro" id="IPR001633">
    <property type="entry name" value="EAL_dom"/>
</dbReference>
<dbReference type="InterPro" id="IPR011006">
    <property type="entry name" value="CheY-like_superfamily"/>
</dbReference>
<evidence type="ECO:0000259" key="2">
    <source>
        <dbReference type="PROSITE" id="PS50110"/>
    </source>
</evidence>
<proteinExistence type="predicted"/>
<dbReference type="Gene3D" id="3.20.20.450">
    <property type="entry name" value="EAL domain"/>
    <property type="match status" value="1"/>
</dbReference>
<dbReference type="InterPro" id="IPR043128">
    <property type="entry name" value="Rev_trsase/Diguanyl_cyclase"/>
</dbReference>
<evidence type="ECO:0000313" key="6">
    <source>
        <dbReference type="EMBL" id="CAP54776.1"/>
    </source>
</evidence>